<protein>
    <submittedName>
        <fullName evidence="2">CG12520</fullName>
    </submittedName>
</protein>
<dbReference type="SUPFAM" id="SSF52047">
    <property type="entry name" value="RNI-like"/>
    <property type="match status" value="1"/>
</dbReference>
<reference evidence="2 3" key="1">
    <citation type="submission" date="2015-08" db="EMBL/GenBank/DDBJ databases">
        <title>Ancestral chromatin configuration constrains chromatin evolution on differentiating sex chromosomes in Drosophila.</title>
        <authorList>
            <person name="Zhou Q."/>
            <person name="Bachtrog D."/>
        </authorList>
    </citation>
    <scope>NUCLEOTIDE SEQUENCE [LARGE SCALE GENOMIC DNA]</scope>
    <source>
        <tissue evidence="2">Whole larvae</tissue>
    </source>
</reference>
<evidence type="ECO:0000313" key="3">
    <source>
        <dbReference type="Proteomes" id="UP000494163"/>
    </source>
</evidence>
<sequence>MSALGILDLNDDCLYYLLSQLTDEEQLSFTQVCQRFRQLFVARHGYKLREFTLHTRSTRQELIALSICCEQVQQLTIDLDNSNALHTVAHSSNCCLNCFTVLCATLQRMWQLQRLVVQQLHFMTTPVPQPFEKILAAVRHLPHLQQLKLKATNEWTCNNVQHLQHLEQLQLHIQHNIEADILIKCCKASSRLRILDLGYGCVQRQLVNIVPHCAQLEILRFGMTAEATDYAKLAKLPKLRQLSHCGIRRSGCFVPLLQALVAPQQLQLLEIDGGSLNMEETLQLVRLRSLQQLKCFFSNAGCVAMLAHLKHLQQLSFWMTCQEDITQELLAVVAGCRQLQVLRVAVARLSKYFLADVVQVREQQQQPLQLE</sequence>
<accession>A0A0M4F0P8</accession>
<dbReference type="OrthoDB" id="7883313at2759"/>
<dbReference type="InterPro" id="IPR001810">
    <property type="entry name" value="F-box_dom"/>
</dbReference>
<keyword evidence="3" id="KW-1185">Reference proteome</keyword>
<dbReference type="STRING" id="30019.A0A0M4F0P8"/>
<gene>
    <name evidence="2" type="ORF">Dbus_chr3Lg1523</name>
</gene>
<dbReference type="Pfam" id="PF00646">
    <property type="entry name" value="F-box"/>
    <property type="match status" value="1"/>
</dbReference>
<evidence type="ECO:0000259" key="1">
    <source>
        <dbReference type="Pfam" id="PF00646"/>
    </source>
</evidence>
<dbReference type="Proteomes" id="UP000494163">
    <property type="component" value="Chromosome 3L"/>
</dbReference>
<dbReference type="EMBL" id="CP012525">
    <property type="protein sequence ID" value="ALC44357.1"/>
    <property type="molecule type" value="Genomic_DNA"/>
</dbReference>
<organism evidence="2 3">
    <name type="scientific">Drosophila busckii</name>
    <name type="common">Fruit fly</name>
    <dbReference type="NCBI Taxonomy" id="30019"/>
    <lineage>
        <taxon>Eukaryota</taxon>
        <taxon>Metazoa</taxon>
        <taxon>Ecdysozoa</taxon>
        <taxon>Arthropoda</taxon>
        <taxon>Hexapoda</taxon>
        <taxon>Insecta</taxon>
        <taxon>Pterygota</taxon>
        <taxon>Neoptera</taxon>
        <taxon>Endopterygota</taxon>
        <taxon>Diptera</taxon>
        <taxon>Brachycera</taxon>
        <taxon>Muscomorpha</taxon>
        <taxon>Ephydroidea</taxon>
        <taxon>Drosophilidae</taxon>
        <taxon>Drosophila</taxon>
    </lineage>
</organism>
<feature type="domain" description="F-box" evidence="1">
    <location>
        <begin position="6"/>
        <end position="40"/>
    </location>
</feature>
<proteinExistence type="predicted"/>
<name>A0A0M4F0P8_DROBS</name>
<dbReference type="AlphaFoldDB" id="A0A0M4F0P8"/>
<evidence type="ECO:0000313" key="2">
    <source>
        <dbReference type="EMBL" id="ALC44357.1"/>
    </source>
</evidence>
<dbReference type="InterPro" id="IPR032675">
    <property type="entry name" value="LRR_dom_sf"/>
</dbReference>
<dbReference type="OMA" id="ISFAQVC"/>
<feature type="non-terminal residue" evidence="2">
    <location>
        <position position="371"/>
    </location>
</feature>
<dbReference type="Gene3D" id="3.80.10.10">
    <property type="entry name" value="Ribonuclease Inhibitor"/>
    <property type="match status" value="1"/>
</dbReference>